<dbReference type="Proteomes" id="UP000198855">
    <property type="component" value="Unassembled WGS sequence"/>
</dbReference>
<dbReference type="EMBL" id="FOMT01000004">
    <property type="protein sequence ID" value="SFE77482.1"/>
    <property type="molecule type" value="Genomic_DNA"/>
</dbReference>
<protein>
    <recommendedName>
        <fullName evidence="3">N-acetyltransferase domain-containing protein</fullName>
    </recommendedName>
</protein>
<dbReference type="STRING" id="1045775.SAMN05216378_4031"/>
<proteinExistence type="predicted"/>
<gene>
    <name evidence="1" type="ORF">SAMN05216378_4031</name>
</gene>
<keyword evidence="2" id="KW-1185">Reference proteome</keyword>
<organism evidence="1 2">
    <name type="scientific">Paenibacillus catalpae</name>
    <dbReference type="NCBI Taxonomy" id="1045775"/>
    <lineage>
        <taxon>Bacteria</taxon>
        <taxon>Bacillati</taxon>
        <taxon>Bacillota</taxon>
        <taxon>Bacilli</taxon>
        <taxon>Bacillales</taxon>
        <taxon>Paenibacillaceae</taxon>
        <taxon>Paenibacillus</taxon>
    </lineage>
</organism>
<accession>A0A1I2DAA9</accession>
<name>A0A1I2DAA9_9BACL</name>
<evidence type="ECO:0000313" key="1">
    <source>
        <dbReference type="EMBL" id="SFE77482.1"/>
    </source>
</evidence>
<sequence>MPVRYSICQTDADLARYASFFIKNRTEFSKDYTLPVVLMHMLETLADAKIILIEDIDGQVIGWGKFEYRAPDTIFVDSVIIDKRLRSSRVFLDGFRYLVRYVHEQYPQVNQLSFRALSSQSYVNRLYSKFAIKTEEREGVFELESVYTAPLPNLLSYLGVK</sequence>
<dbReference type="SUPFAM" id="SSF55729">
    <property type="entry name" value="Acyl-CoA N-acyltransferases (Nat)"/>
    <property type="match status" value="1"/>
</dbReference>
<dbReference type="AlphaFoldDB" id="A0A1I2DAA9"/>
<dbReference type="RefSeq" id="WP_091188229.1">
    <property type="nucleotide sequence ID" value="NZ_FOMT01000004.1"/>
</dbReference>
<dbReference type="OrthoDB" id="2968015at2"/>
<dbReference type="InterPro" id="IPR016181">
    <property type="entry name" value="Acyl_CoA_acyltransferase"/>
</dbReference>
<evidence type="ECO:0000313" key="2">
    <source>
        <dbReference type="Proteomes" id="UP000198855"/>
    </source>
</evidence>
<evidence type="ECO:0008006" key="3">
    <source>
        <dbReference type="Google" id="ProtNLM"/>
    </source>
</evidence>
<reference evidence="2" key="1">
    <citation type="submission" date="2016-10" db="EMBL/GenBank/DDBJ databases">
        <authorList>
            <person name="Varghese N."/>
            <person name="Submissions S."/>
        </authorList>
    </citation>
    <scope>NUCLEOTIDE SEQUENCE [LARGE SCALE GENOMIC DNA]</scope>
    <source>
        <strain evidence="2">CGMCC 1.10784</strain>
    </source>
</reference>